<gene>
    <name evidence="1" type="ORF">PENTCL1PPCAC_13993</name>
    <name evidence="2" type="ORF">PENTCL1PPCAC_30395</name>
</gene>
<feature type="non-terminal residue" evidence="1">
    <location>
        <position position="79"/>
    </location>
</feature>
<dbReference type="EMBL" id="BTSX01000004">
    <property type="protein sequence ID" value="GMS91818.1"/>
    <property type="molecule type" value="Genomic_DNA"/>
</dbReference>
<accession>A0AAV5T9A6</accession>
<dbReference type="PANTHER" id="PTHR46011:SF6">
    <property type="entry name" value="HIGH ZINC ACTIVATED NUCLEAR RECEPTOR PROTEIN"/>
    <property type="match status" value="1"/>
</dbReference>
<evidence type="ECO:0000313" key="2">
    <source>
        <dbReference type="EMBL" id="GMT08221.1"/>
    </source>
</evidence>
<sequence length="79" mass="8806">ELLEKLRQTYRVMCETRQAGEMAPRKQPTSPLAVVKGEYAIVPATLGGMENANRIFLTALLQFGAAVFPEFSSFQDKDK</sequence>
<proteinExistence type="predicted"/>
<dbReference type="GO" id="GO:0005634">
    <property type="term" value="C:nucleus"/>
    <property type="evidence" value="ECO:0007669"/>
    <property type="project" value="TreeGrafter"/>
</dbReference>
<comment type="caution">
    <text evidence="1">The sequence shown here is derived from an EMBL/GenBank/DDBJ whole genome shotgun (WGS) entry which is preliminary data.</text>
</comment>
<organism evidence="1 3">
    <name type="scientific">Pristionchus entomophagus</name>
    <dbReference type="NCBI Taxonomy" id="358040"/>
    <lineage>
        <taxon>Eukaryota</taxon>
        <taxon>Metazoa</taxon>
        <taxon>Ecdysozoa</taxon>
        <taxon>Nematoda</taxon>
        <taxon>Chromadorea</taxon>
        <taxon>Rhabditida</taxon>
        <taxon>Rhabditina</taxon>
        <taxon>Diplogasteromorpha</taxon>
        <taxon>Diplogasteroidea</taxon>
        <taxon>Neodiplogasteridae</taxon>
        <taxon>Pristionchus</taxon>
    </lineage>
</organism>
<protein>
    <submittedName>
        <fullName evidence="1">Uncharacterized protein</fullName>
    </submittedName>
</protein>
<feature type="non-terminal residue" evidence="1">
    <location>
        <position position="1"/>
    </location>
</feature>
<dbReference type="EMBL" id="BTSX01000038">
    <property type="protein sequence ID" value="GMT08221.1"/>
    <property type="molecule type" value="Genomic_DNA"/>
</dbReference>
<evidence type="ECO:0000313" key="3">
    <source>
        <dbReference type="Proteomes" id="UP001432027"/>
    </source>
</evidence>
<name>A0AAV5T9A6_9BILA</name>
<dbReference type="AlphaFoldDB" id="A0AAV5T9A6"/>
<dbReference type="Proteomes" id="UP001432027">
    <property type="component" value="Unassembled WGS sequence"/>
</dbReference>
<evidence type="ECO:0000313" key="1">
    <source>
        <dbReference type="EMBL" id="GMS91818.1"/>
    </source>
</evidence>
<dbReference type="PANTHER" id="PTHR46011">
    <property type="entry name" value="NUCLEAR HORMONE RECEPTOR FAMILY MEMBER NHR-86-RELATED"/>
    <property type="match status" value="1"/>
</dbReference>
<reference evidence="1" key="1">
    <citation type="submission" date="2023-10" db="EMBL/GenBank/DDBJ databases">
        <title>Genome assembly of Pristionchus species.</title>
        <authorList>
            <person name="Yoshida K."/>
            <person name="Sommer R.J."/>
        </authorList>
    </citation>
    <scope>NUCLEOTIDE SEQUENCE</scope>
    <source>
        <strain evidence="1">RS0144</strain>
    </source>
</reference>
<dbReference type="GO" id="GO:0003700">
    <property type="term" value="F:DNA-binding transcription factor activity"/>
    <property type="evidence" value="ECO:0007669"/>
    <property type="project" value="TreeGrafter"/>
</dbReference>
<keyword evidence="3" id="KW-1185">Reference proteome</keyword>